<dbReference type="AlphaFoldDB" id="A0A9D1CMJ1"/>
<dbReference type="Gene3D" id="3.90.70.10">
    <property type="entry name" value="Cysteine proteinases"/>
    <property type="match status" value="1"/>
</dbReference>
<accession>A0A9D1CMJ1</accession>
<comment type="caution">
    <text evidence="2">The sequence shown here is derived from an EMBL/GenBank/DDBJ whole genome shotgun (WGS) entry which is preliminary data.</text>
</comment>
<feature type="domain" description="Peptidase C39-like" evidence="1">
    <location>
        <begin position="108"/>
        <end position="241"/>
    </location>
</feature>
<evidence type="ECO:0000259" key="1">
    <source>
        <dbReference type="Pfam" id="PF13529"/>
    </source>
</evidence>
<sequence>MKRVIIFLFAILCLALVAWSRFGEELEDAIAVFSQSVQPSETVAPDSAAMQTVQAFAREQGLTLADWPEELIVLLDKNPETEEFVLQYPLKKDSHPTYDLTDCLGSSQVPLLLQWDKRWGYGEYAGELMGLSGCGPTCLSMVCIQLLQDASYTPQYVAVFAEENGYAVKGNGSAWSLISEGGKKLGLDVTEIPLDEGRIIRNLEVGNPIICVMGPGDFTTSGHFIVLTEYADGYVKVNDPNSPTRSQKPWKLTDIMPQMNNLWVCR</sequence>
<dbReference type="EMBL" id="DVFK01000034">
    <property type="protein sequence ID" value="HIQ67354.1"/>
    <property type="molecule type" value="Genomic_DNA"/>
</dbReference>
<evidence type="ECO:0000313" key="2">
    <source>
        <dbReference type="EMBL" id="HIQ67354.1"/>
    </source>
</evidence>
<reference evidence="2" key="1">
    <citation type="submission" date="2020-10" db="EMBL/GenBank/DDBJ databases">
        <authorList>
            <person name="Gilroy R."/>
        </authorList>
    </citation>
    <scope>NUCLEOTIDE SEQUENCE</scope>
    <source>
        <strain evidence="2">13361</strain>
    </source>
</reference>
<protein>
    <submittedName>
        <fullName evidence="2">C39 family peptidase</fullName>
    </submittedName>
</protein>
<reference evidence="2" key="2">
    <citation type="journal article" date="2021" name="PeerJ">
        <title>Extensive microbial diversity within the chicken gut microbiome revealed by metagenomics and culture.</title>
        <authorList>
            <person name="Gilroy R."/>
            <person name="Ravi A."/>
            <person name="Getino M."/>
            <person name="Pursley I."/>
            <person name="Horton D.L."/>
            <person name="Alikhan N.F."/>
            <person name="Baker D."/>
            <person name="Gharbi K."/>
            <person name="Hall N."/>
            <person name="Watson M."/>
            <person name="Adriaenssens E.M."/>
            <person name="Foster-Nyarko E."/>
            <person name="Jarju S."/>
            <person name="Secka A."/>
            <person name="Antonio M."/>
            <person name="Oren A."/>
            <person name="Chaudhuri R.R."/>
            <person name="La Ragione R."/>
            <person name="Hildebrand F."/>
            <person name="Pallen M.J."/>
        </authorList>
    </citation>
    <scope>NUCLEOTIDE SEQUENCE</scope>
    <source>
        <strain evidence="2">13361</strain>
    </source>
</reference>
<gene>
    <name evidence="2" type="ORF">IAB74_02445</name>
</gene>
<evidence type="ECO:0000313" key="3">
    <source>
        <dbReference type="Proteomes" id="UP000886796"/>
    </source>
</evidence>
<organism evidence="2 3">
    <name type="scientific">Candidatus Faecousia excrementigallinarum</name>
    <dbReference type="NCBI Taxonomy" id="2840806"/>
    <lineage>
        <taxon>Bacteria</taxon>
        <taxon>Bacillati</taxon>
        <taxon>Bacillota</taxon>
        <taxon>Clostridia</taxon>
        <taxon>Eubacteriales</taxon>
        <taxon>Oscillospiraceae</taxon>
        <taxon>Faecousia</taxon>
    </lineage>
</organism>
<proteinExistence type="predicted"/>
<name>A0A9D1CMJ1_9FIRM</name>
<dbReference type="Pfam" id="PF13529">
    <property type="entry name" value="Peptidase_C39_2"/>
    <property type="match status" value="1"/>
</dbReference>
<dbReference type="Proteomes" id="UP000886796">
    <property type="component" value="Unassembled WGS sequence"/>
</dbReference>
<dbReference type="InterPro" id="IPR039564">
    <property type="entry name" value="Peptidase_C39-like"/>
</dbReference>